<dbReference type="GO" id="GO:0003676">
    <property type="term" value="F:nucleic acid binding"/>
    <property type="evidence" value="ECO:0007669"/>
    <property type="project" value="InterPro"/>
</dbReference>
<organism evidence="1 2">
    <name type="scientific">Paramuricea clavata</name>
    <name type="common">Red gorgonian</name>
    <name type="synonym">Violescent sea-whip</name>
    <dbReference type="NCBI Taxonomy" id="317549"/>
    <lineage>
        <taxon>Eukaryota</taxon>
        <taxon>Metazoa</taxon>
        <taxon>Cnidaria</taxon>
        <taxon>Anthozoa</taxon>
        <taxon>Octocorallia</taxon>
        <taxon>Malacalcyonacea</taxon>
        <taxon>Plexauridae</taxon>
        <taxon>Paramuricea</taxon>
    </lineage>
</organism>
<dbReference type="PANTHER" id="PTHR47331:SF2">
    <property type="match status" value="1"/>
</dbReference>
<dbReference type="EMBL" id="CACRXK020007747">
    <property type="protein sequence ID" value="CAB4013085.1"/>
    <property type="molecule type" value="Genomic_DNA"/>
</dbReference>
<name>A0A6S7I2Y3_PARCT</name>
<keyword evidence="2" id="KW-1185">Reference proteome</keyword>
<evidence type="ECO:0000313" key="2">
    <source>
        <dbReference type="Proteomes" id="UP001152795"/>
    </source>
</evidence>
<dbReference type="Proteomes" id="UP001152795">
    <property type="component" value="Unassembled WGS sequence"/>
</dbReference>
<dbReference type="InterPro" id="IPR036397">
    <property type="entry name" value="RNaseH_sf"/>
</dbReference>
<evidence type="ECO:0000313" key="1">
    <source>
        <dbReference type="EMBL" id="CAB4013085.1"/>
    </source>
</evidence>
<dbReference type="SUPFAM" id="SSF53098">
    <property type="entry name" value="Ribonuclease H-like"/>
    <property type="match status" value="1"/>
</dbReference>
<gene>
    <name evidence="1" type="ORF">PACLA_8A046177</name>
</gene>
<protein>
    <submittedName>
        <fullName evidence="1">PREDICTED: uncharacterized protein LOC107355467</fullName>
    </submittedName>
</protein>
<dbReference type="AlphaFoldDB" id="A0A6S7I2Y3"/>
<sequence length="383" mass="43482">MINKERKPAEARVDEVMQIERFGCLQRLLRVTAKVLRFIRIVWSKVSGTVQEVPVNDDVDDLKVAEVLWVQATQRCSFPEEVKLLSEFGNDVQTNLKSKVKQFGLYFDGEGVMRSRGRVNASSLPPNSKNPIFLPSKHQFVELLICHTHNQIMHSGVRDTLTTLRERFWILCGRETIKKIIRHCVVCRKCESGPFKSQPTPDLPAIRVSDDPPFTHVGLDFAGPLFIRSKPNESPTTQNDSPTIKVYVLLFTCASTRAVHLELTRRVSVQAFLLAFRRFSSRRGLPATITSDNAKASSHPWQFIVERAPWWGGFWERRNRSNCQCEASDGVTHTYQQAQLPGRLYRPSQTIQCSGDRILQKCKCCGDLPPSQKGASIESSTFH</sequence>
<dbReference type="Pfam" id="PF17921">
    <property type="entry name" value="Integrase_H2C2"/>
    <property type="match status" value="1"/>
</dbReference>
<dbReference type="InterPro" id="IPR012337">
    <property type="entry name" value="RNaseH-like_sf"/>
</dbReference>
<reference evidence="1" key="1">
    <citation type="submission" date="2020-04" db="EMBL/GenBank/DDBJ databases">
        <authorList>
            <person name="Alioto T."/>
            <person name="Alioto T."/>
            <person name="Gomez Garrido J."/>
        </authorList>
    </citation>
    <scope>NUCLEOTIDE SEQUENCE</scope>
    <source>
        <strain evidence="1">A484AB</strain>
    </source>
</reference>
<dbReference type="InterPro" id="IPR041588">
    <property type="entry name" value="Integrase_H2C2"/>
</dbReference>
<feature type="non-terminal residue" evidence="1">
    <location>
        <position position="1"/>
    </location>
</feature>
<comment type="caution">
    <text evidence="1">The sequence shown here is derived from an EMBL/GenBank/DDBJ whole genome shotgun (WGS) entry which is preliminary data.</text>
</comment>
<dbReference type="PANTHER" id="PTHR47331">
    <property type="entry name" value="PHD-TYPE DOMAIN-CONTAINING PROTEIN"/>
    <property type="match status" value="1"/>
</dbReference>
<dbReference type="Gene3D" id="1.10.340.70">
    <property type="match status" value="1"/>
</dbReference>
<accession>A0A6S7I2Y3</accession>
<proteinExistence type="predicted"/>
<dbReference type="Gene3D" id="3.30.420.10">
    <property type="entry name" value="Ribonuclease H-like superfamily/Ribonuclease H"/>
    <property type="match status" value="1"/>
</dbReference>
<dbReference type="OrthoDB" id="6624197at2759"/>